<keyword evidence="3" id="KW-1185">Reference proteome</keyword>
<protein>
    <submittedName>
        <fullName evidence="2">Uncharacterized protein</fullName>
    </submittedName>
</protein>
<dbReference type="AlphaFoldDB" id="A0A8J5WS14"/>
<comment type="caution">
    <text evidence="2">The sequence shown here is derived from an EMBL/GenBank/DDBJ whole genome shotgun (WGS) entry which is preliminary data.</text>
</comment>
<feature type="compositionally biased region" description="Polar residues" evidence="1">
    <location>
        <begin position="195"/>
        <end position="204"/>
    </location>
</feature>
<dbReference type="Proteomes" id="UP000729402">
    <property type="component" value="Unassembled WGS sequence"/>
</dbReference>
<reference evidence="2" key="2">
    <citation type="submission" date="2021-02" db="EMBL/GenBank/DDBJ databases">
        <authorList>
            <person name="Kimball J.A."/>
            <person name="Haas M.W."/>
            <person name="Macchietto M."/>
            <person name="Kono T."/>
            <person name="Duquette J."/>
            <person name="Shao M."/>
        </authorList>
    </citation>
    <scope>NUCLEOTIDE SEQUENCE</scope>
    <source>
        <tissue evidence="2">Fresh leaf tissue</tissue>
    </source>
</reference>
<organism evidence="2 3">
    <name type="scientific">Zizania palustris</name>
    <name type="common">Northern wild rice</name>
    <dbReference type="NCBI Taxonomy" id="103762"/>
    <lineage>
        <taxon>Eukaryota</taxon>
        <taxon>Viridiplantae</taxon>
        <taxon>Streptophyta</taxon>
        <taxon>Embryophyta</taxon>
        <taxon>Tracheophyta</taxon>
        <taxon>Spermatophyta</taxon>
        <taxon>Magnoliopsida</taxon>
        <taxon>Liliopsida</taxon>
        <taxon>Poales</taxon>
        <taxon>Poaceae</taxon>
        <taxon>BOP clade</taxon>
        <taxon>Oryzoideae</taxon>
        <taxon>Oryzeae</taxon>
        <taxon>Zizaniinae</taxon>
        <taxon>Zizania</taxon>
    </lineage>
</organism>
<reference evidence="2" key="1">
    <citation type="journal article" date="2021" name="bioRxiv">
        <title>Whole Genome Assembly and Annotation of Northern Wild Rice, Zizania palustris L., Supports a Whole Genome Duplication in the Zizania Genus.</title>
        <authorList>
            <person name="Haas M."/>
            <person name="Kono T."/>
            <person name="Macchietto M."/>
            <person name="Millas R."/>
            <person name="McGilp L."/>
            <person name="Shao M."/>
            <person name="Duquette J."/>
            <person name="Hirsch C.N."/>
            <person name="Kimball J."/>
        </authorList>
    </citation>
    <scope>NUCLEOTIDE SEQUENCE</scope>
    <source>
        <tissue evidence="2">Fresh leaf tissue</tissue>
    </source>
</reference>
<feature type="region of interest" description="Disordered" evidence="1">
    <location>
        <begin position="143"/>
        <end position="213"/>
    </location>
</feature>
<evidence type="ECO:0000256" key="1">
    <source>
        <dbReference type="SAM" id="MobiDB-lite"/>
    </source>
</evidence>
<evidence type="ECO:0000313" key="3">
    <source>
        <dbReference type="Proteomes" id="UP000729402"/>
    </source>
</evidence>
<name>A0A8J5WS14_ZIZPA</name>
<feature type="region of interest" description="Disordered" evidence="1">
    <location>
        <begin position="26"/>
        <end position="130"/>
    </location>
</feature>
<proteinExistence type="predicted"/>
<gene>
    <name evidence="2" type="ORF">GUJ93_ZPchr0012g20837</name>
</gene>
<sequence>MHHARNRCPHAAVPFHERPVAVVVLPAGDPPPTLLAPGRPATPLPRRRRVELGCPRPNPPPPSSDGSHAGIRGSSASPAPTAPRTPRGTGARTPSPSTRPSPTPNPSISGNRFRRPASPPSSSRRSPLAAGSGLWAGLVATAKPGASHAGPNGAKPWRSAATARRGAVGEEERRAGAVGEAGGGFGGEQVRLERNSAQNASLNRRSGGGVFGR</sequence>
<accession>A0A8J5WS14</accession>
<evidence type="ECO:0000313" key="2">
    <source>
        <dbReference type="EMBL" id="KAG8093952.1"/>
    </source>
</evidence>
<dbReference type="EMBL" id="JAAALK010000080">
    <property type="protein sequence ID" value="KAG8093952.1"/>
    <property type="molecule type" value="Genomic_DNA"/>
</dbReference>
<feature type="compositionally biased region" description="Low complexity" evidence="1">
    <location>
        <begin position="72"/>
        <end position="96"/>
    </location>
</feature>